<evidence type="ECO:0000313" key="4">
    <source>
        <dbReference type="EMBL" id="ERN02246.1"/>
    </source>
</evidence>
<dbReference type="Pfam" id="PF00232">
    <property type="entry name" value="Glyco_hydro_1"/>
    <property type="match status" value="1"/>
</dbReference>
<organism evidence="4 5">
    <name type="scientific">Amborella trichopoda</name>
    <dbReference type="NCBI Taxonomy" id="13333"/>
    <lineage>
        <taxon>Eukaryota</taxon>
        <taxon>Viridiplantae</taxon>
        <taxon>Streptophyta</taxon>
        <taxon>Embryophyta</taxon>
        <taxon>Tracheophyta</taxon>
        <taxon>Spermatophyta</taxon>
        <taxon>Magnoliopsida</taxon>
        <taxon>Amborellales</taxon>
        <taxon>Amborellaceae</taxon>
        <taxon>Amborella</taxon>
    </lineage>
</organism>
<dbReference type="PANTHER" id="PTHR10353">
    <property type="entry name" value="GLYCOSYL HYDROLASE"/>
    <property type="match status" value="1"/>
</dbReference>
<dbReference type="InterPro" id="IPR001360">
    <property type="entry name" value="Glyco_hydro_1"/>
</dbReference>
<dbReference type="EMBL" id="KI394661">
    <property type="protein sequence ID" value="ERN02246.1"/>
    <property type="molecule type" value="Genomic_DNA"/>
</dbReference>
<comment type="similarity">
    <text evidence="1 3">Belongs to the glycosyl hydrolase 1 family.</text>
</comment>
<dbReference type="SUPFAM" id="SSF51445">
    <property type="entry name" value="(Trans)glycosidases"/>
    <property type="match status" value="1"/>
</dbReference>
<dbReference type="PANTHER" id="PTHR10353:SF29">
    <property type="entry name" value="BETA-GLUCOSIDASE 11"/>
    <property type="match status" value="1"/>
</dbReference>
<name>W1P3V4_AMBTC</name>
<accession>W1P3V4</accession>
<evidence type="ECO:0000256" key="3">
    <source>
        <dbReference type="RuleBase" id="RU003690"/>
    </source>
</evidence>
<evidence type="ECO:0000256" key="1">
    <source>
        <dbReference type="ARBA" id="ARBA00010838"/>
    </source>
</evidence>
<dbReference type="PRINTS" id="PR00131">
    <property type="entry name" value="GLHYDRLASE1"/>
</dbReference>
<dbReference type="HOGENOM" id="CLU_001859_1_0_1"/>
<reference evidence="5" key="1">
    <citation type="journal article" date="2013" name="Science">
        <title>The Amborella genome and the evolution of flowering plants.</title>
        <authorList>
            <consortium name="Amborella Genome Project"/>
        </authorList>
    </citation>
    <scope>NUCLEOTIDE SEQUENCE [LARGE SCALE GENOMIC DNA]</scope>
</reference>
<protein>
    <recommendedName>
        <fullName evidence="6">Beta-glucosidase</fullName>
    </recommendedName>
</protein>
<gene>
    <name evidence="4" type="ORF">AMTR_s00045p00226420</name>
</gene>
<proteinExistence type="inferred from homology"/>
<dbReference type="GO" id="GO:0008422">
    <property type="term" value="F:beta-glucosidase activity"/>
    <property type="evidence" value="ECO:0000318"/>
    <property type="project" value="GO_Central"/>
</dbReference>
<dbReference type="OMA" id="DDSHLMP"/>
<dbReference type="Proteomes" id="UP000017836">
    <property type="component" value="Unassembled WGS sequence"/>
</dbReference>
<evidence type="ECO:0008006" key="6">
    <source>
        <dbReference type="Google" id="ProtNLM"/>
    </source>
</evidence>
<keyword evidence="5" id="KW-1185">Reference proteome</keyword>
<keyword evidence="2" id="KW-0378">Hydrolase</keyword>
<dbReference type="AlphaFoldDB" id="W1P3V4"/>
<evidence type="ECO:0000256" key="2">
    <source>
        <dbReference type="ARBA" id="ARBA00022801"/>
    </source>
</evidence>
<dbReference type="GO" id="GO:0005975">
    <property type="term" value="P:carbohydrate metabolic process"/>
    <property type="evidence" value="ECO:0007669"/>
    <property type="project" value="InterPro"/>
</dbReference>
<dbReference type="InterPro" id="IPR017853">
    <property type="entry name" value="GH"/>
</dbReference>
<dbReference type="eggNOG" id="KOG0626">
    <property type="taxonomic scope" value="Eukaryota"/>
</dbReference>
<dbReference type="Gene3D" id="3.20.20.80">
    <property type="entry name" value="Glycosidases"/>
    <property type="match status" value="1"/>
</dbReference>
<dbReference type="Gramene" id="ERN02246">
    <property type="protein sequence ID" value="ERN02246"/>
    <property type="gene ID" value="AMTR_s00045p00226420"/>
</dbReference>
<dbReference type="FunFam" id="3.20.20.80:FF:000022">
    <property type="entry name" value="Beta-glucosidase 11"/>
    <property type="match status" value="1"/>
</dbReference>
<sequence>MPDKSTGDVAADEYHKYKEDVKLMQETGLDAYRFSISWSRLIPDGRGAVNPKGLEYYNNLINDLISHGIQPHVTLFHYDLPLALEEEYKGWLSPKIVDDFKAFAEVCFRGFGDRVKYWSTLNEPNVLIPTGYDYGTLPPQRCSQPFGFVNCTAGDSTTEPYIAGHNALLAHAAAASLYKEKFQSEQKGFIGLTIFCYWYTPVTNSTADIKARQRVLDFHIGWFLNPLFFGDYPDIMKKIAGSRLPTFTEEGSEIVKGSFDFIGVNHYASLFVLDDSNRTKTDQRDYQLDMFAKFMVSKDGEPTTQPAIAFPVVPWGIRRLLEYIKQTYKNPMVFIHENGYRIPCNNSTPLSEALNDTARVTYLENYIEGLLDAVRNGSNTKGYFVWSFIDLFEILEGYRFRYGLYHVDFGDKDLKRYPRLSANWYSNFIKKRTKGREIEPRLLDLFHSSV</sequence>
<evidence type="ECO:0000313" key="5">
    <source>
        <dbReference type="Proteomes" id="UP000017836"/>
    </source>
</evidence>